<keyword evidence="4 6" id="KW-0472">Membrane</keyword>
<proteinExistence type="predicted"/>
<name>A0ABW9W696_9BURK</name>
<evidence type="ECO:0000313" key="8">
    <source>
        <dbReference type="EMBL" id="MYN29070.1"/>
    </source>
</evidence>
<feature type="transmembrane region" description="Helical" evidence="6">
    <location>
        <begin position="331"/>
        <end position="353"/>
    </location>
</feature>
<feature type="transmembrane region" description="Helical" evidence="6">
    <location>
        <begin position="134"/>
        <end position="153"/>
    </location>
</feature>
<protein>
    <recommendedName>
        <fullName evidence="7">O-antigen ligase-related domain-containing protein</fullName>
    </recommendedName>
</protein>
<keyword evidence="2 6" id="KW-0812">Transmembrane</keyword>
<evidence type="ECO:0000313" key="9">
    <source>
        <dbReference type="Proteomes" id="UP000642144"/>
    </source>
</evidence>
<dbReference type="Pfam" id="PF04932">
    <property type="entry name" value="Wzy_C"/>
    <property type="match status" value="1"/>
</dbReference>
<dbReference type="RefSeq" id="WP_161056849.1">
    <property type="nucleotide sequence ID" value="NZ_WWCT01000020.1"/>
</dbReference>
<keyword evidence="9" id="KW-1185">Reference proteome</keyword>
<evidence type="ECO:0000259" key="7">
    <source>
        <dbReference type="Pfam" id="PF04932"/>
    </source>
</evidence>
<evidence type="ECO:0000256" key="3">
    <source>
        <dbReference type="ARBA" id="ARBA00022989"/>
    </source>
</evidence>
<evidence type="ECO:0000256" key="4">
    <source>
        <dbReference type="ARBA" id="ARBA00023136"/>
    </source>
</evidence>
<feature type="domain" description="O-antigen ligase-related" evidence="7">
    <location>
        <begin position="203"/>
        <end position="347"/>
    </location>
</feature>
<dbReference type="PANTHER" id="PTHR37422">
    <property type="entry name" value="TEICHURONIC ACID BIOSYNTHESIS PROTEIN TUAE"/>
    <property type="match status" value="1"/>
</dbReference>
<evidence type="ECO:0000256" key="5">
    <source>
        <dbReference type="SAM" id="MobiDB-lite"/>
    </source>
</evidence>
<feature type="transmembrane region" description="Helical" evidence="6">
    <location>
        <begin position="84"/>
        <end position="103"/>
    </location>
</feature>
<feature type="transmembrane region" description="Helical" evidence="6">
    <location>
        <begin position="220"/>
        <end position="237"/>
    </location>
</feature>
<dbReference type="Proteomes" id="UP000642144">
    <property type="component" value="Unassembled WGS sequence"/>
</dbReference>
<feature type="transmembrane region" description="Helical" evidence="6">
    <location>
        <begin position="244"/>
        <end position="265"/>
    </location>
</feature>
<reference evidence="8 9" key="1">
    <citation type="submission" date="2019-12" db="EMBL/GenBank/DDBJ databases">
        <title>Novel species isolated from a subtropical stream in China.</title>
        <authorList>
            <person name="Lu H."/>
        </authorList>
    </citation>
    <scope>NUCLEOTIDE SEQUENCE [LARGE SCALE GENOMIC DNA]</scope>
    <source>
        <strain evidence="8 9">CY42W</strain>
    </source>
</reference>
<dbReference type="EMBL" id="WWCT01000020">
    <property type="protein sequence ID" value="MYN29070.1"/>
    <property type="molecule type" value="Genomic_DNA"/>
</dbReference>
<feature type="region of interest" description="Disordered" evidence="5">
    <location>
        <begin position="414"/>
        <end position="439"/>
    </location>
</feature>
<accession>A0ABW9W696</accession>
<comment type="caution">
    <text evidence="8">The sequence shown here is derived from an EMBL/GenBank/DDBJ whole genome shotgun (WGS) entry which is preliminary data.</text>
</comment>
<comment type="subcellular location">
    <subcellularLocation>
        <location evidence="1">Membrane</location>
        <topology evidence="1">Multi-pass membrane protein</topology>
    </subcellularLocation>
</comment>
<keyword evidence="3 6" id="KW-1133">Transmembrane helix</keyword>
<evidence type="ECO:0000256" key="2">
    <source>
        <dbReference type="ARBA" id="ARBA00022692"/>
    </source>
</evidence>
<feature type="transmembrane region" description="Helical" evidence="6">
    <location>
        <begin position="54"/>
        <end position="72"/>
    </location>
</feature>
<dbReference type="PANTHER" id="PTHR37422:SF13">
    <property type="entry name" value="LIPOPOLYSACCHARIDE BIOSYNTHESIS PROTEIN PA4999-RELATED"/>
    <property type="match status" value="1"/>
</dbReference>
<feature type="transmembrane region" description="Helical" evidence="6">
    <location>
        <begin position="109"/>
        <end position="127"/>
    </location>
</feature>
<dbReference type="InterPro" id="IPR051533">
    <property type="entry name" value="WaaL-like"/>
</dbReference>
<feature type="transmembrane region" description="Helical" evidence="6">
    <location>
        <begin position="12"/>
        <end position="34"/>
    </location>
</feature>
<dbReference type="InterPro" id="IPR007016">
    <property type="entry name" value="O-antigen_ligase-rel_domated"/>
</dbReference>
<evidence type="ECO:0000256" key="1">
    <source>
        <dbReference type="ARBA" id="ARBA00004141"/>
    </source>
</evidence>
<gene>
    <name evidence="8" type="ORF">GTP69_21940</name>
</gene>
<evidence type="ECO:0000256" key="6">
    <source>
        <dbReference type="SAM" id="Phobius"/>
    </source>
</evidence>
<sequence>MQAKLMGANRYGWQFYMVVLLVICLIQFSGVWIYPAIKFGMAAGMTEDRPIHVIYQRMVWVLLIYAFIRVAQRGLGALAVSLRAFMPFLLMGLVAAVFGYSPIDSMRMLIMWCLMAAAAGILGDNLPREKAERLLLWSGSVILVLCIVLALAVPDVGTMAYGGDPVWRGLFTNKNEFGWFASLMLLMAVMLRRPSGNRLSTVLALLALVCLLGSDSKGGLAAALAALAYIFLLRWLIPKVTPGFGIALVLVVMVVGLVVFTLGYVPLVELLGRDATLTGRTTIWQTYFASMSAHPWLGSGPGAYTVQSPLTAMLASRLESFGVIYTPHSSYLGVFGDTGLFGLVIFIGMLIHLALVEPFYRTNRMYLLSGSLCFLIAASGVVETHNTYTPGPGWFLLILVRTLAIRERANAAGGERRETAVPSGRSTGTYRYAQPLPRP</sequence>
<organism evidence="8 9">
    <name type="scientific">Duganella levis</name>
    <dbReference type="NCBI Taxonomy" id="2692169"/>
    <lineage>
        <taxon>Bacteria</taxon>
        <taxon>Pseudomonadati</taxon>
        <taxon>Pseudomonadota</taxon>
        <taxon>Betaproteobacteria</taxon>
        <taxon>Burkholderiales</taxon>
        <taxon>Oxalobacteraceae</taxon>
        <taxon>Telluria group</taxon>
        <taxon>Duganella</taxon>
    </lineage>
</organism>